<accession>A0A562JCV4</accession>
<evidence type="ECO:0000313" key="3">
    <source>
        <dbReference type="EMBL" id="TWH80991.1"/>
    </source>
</evidence>
<dbReference type="InterPro" id="IPR054738">
    <property type="entry name" value="Siphovirus-type_tail_C"/>
</dbReference>
<evidence type="ECO:0000313" key="4">
    <source>
        <dbReference type="Proteomes" id="UP000318667"/>
    </source>
</evidence>
<dbReference type="Gene3D" id="2.40.30.200">
    <property type="match status" value="1"/>
</dbReference>
<protein>
    <submittedName>
        <fullName evidence="3">Putative phage tail component-like protein</fullName>
    </submittedName>
</protein>
<organism evidence="3 4">
    <name type="scientific">Cytobacillus oceanisediminis</name>
    <dbReference type="NCBI Taxonomy" id="665099"/>
    <lineage>
        <taxon>Bacteria</taxon>
        <taxon>Bacillati</taxon>
        <taxon>Bacillota</taxon>
        <taxon>Bacilli</taxon>
        <taxon>Bacillales</taxon>
        <taxon>Bacillaceae</taxon>
        <taxon>Cytobacillus</taxon>
    </lineage>
</organism>
<dbReference type="Pfam" id="PF05709">
    <property type="entry name" value="Sipho_tail"/>
    <property type="match status" value="1"/>
</dbReference>
<keyword evidence="4" id="KW-1185">Reference proteome</keyword>
<dbReference type="Pfam" id="PF22768">
    <property type="entry name" value="SPP1_Dit"/>
    <property type="match status" value="1"/>
</dbReference>
<dbReference type="Gene3D" id="2.60.120.860">
    <property type="match status" value="1"/>
</dbReference>
<reference evidence="3 4" key="1">
    <citation type="journal article" date="2015" name="Stand. Genomic Sci.">
        <title>Genomic Encyclopedia of Bacterial and Archaeal Type Strains, Phase III: the genomes of soil and plant-associated and newly described type strains.</title>
        <authorList>
            <person name="Whitman W.B."/>
            <person name="Woyke T."/>
            <person name="Klenk H.P."/>
            <person name="Zhou Y."/>
            <person name="Lilburn T.G."/>
            <person name="Beck B.J."/>
            <person name="De Vos P."/>
            <person name="Vandamme P."/>
            <person name="Eisen J.A."/>
            <person name="Garrity G."/>
            <person name="Hugenholtz P."/>
            <person name="Kyrpides N.C."/>
        </authorList>
    </citation>
    <scope>NUCLEOTIDE SEQUENCE [LARGE SCALE GENOMIC DNA]</scope>
    <source>
        <strain evidence="3 4">CGMCC 1.10115</strain>
    </source>
</reference>
<comment type="caution">
    <text evidence="3">The sequence shown here is derived from an EMBL/GenBank/DDBJ whole genome shotgun (WGS) entry which is preliminary data.</text>
</comment>
<feature type="domain" description="Siphovirus-type tail component C-terminal" evidence="2">
    <location>
        <begin position="417"/>
        <end position="482"/>
    </location>
</feature>
<dbReference type="InterPro" id="IPR006520">
    <property type="entry name" value="Dit_BPSPP_N"/>
</dbReference>
<evidence type="ECO:0000259" key="2">
    <source>
        <dbReference type="Pfam" id="PF22768"/>
    </source>
</evidence>
<evidence type="ECO:0000259" key="1">
    <source>
        <dbReference type="Pfam" id="PF05709"/>
    </source>
</evidence>
<name>A0A562JCV4_9BACI</name>
<dbReference type="NCBIfam" id="TIGR01633">
    <property type="entry name" value="phi3626_gp14_N"/>
    <property type="match status" value="1"/>
</dbReference>
<dbReference type="OrthoDB" id="3078561at2"/>
<feature type="domain" description="Siphovirus-type tail component RIFT-related" evidence="1">
    <location>
        <begin position="11"/>
        <end position="122"/>
    </location>
</feature>
<dbReference type="AlphaFoldDB" id="A0A562JCV4"/>
<dbReference type="EMBL" id="VLKI01000018">
    <property type="protein sequence ID" value="TWH80991.1"/>
    <property type="molecule type" value="Genomic_DNA"/>
</dbReference>
<dbReference type="Proteomes" id="UP000318667">
    <property type="component" value="Unassembled WGS sequence"/>
</dbReference>
<gene>
    <name evidence="3" type="ORF">IQ19_04408</name>
</gene>
<dbReference type="RefSeq" id="WP_158638878.1">
    <property type="nucleotide sequence ID" value="NZ_CBCSDC010000020.1"/>
</dbReference>
<sequence>MRSFSYKGISKENVFILKDKDLPVIAPVKHELLTIPKRAGALHTSTSTNVRVITLPIGFTLNENQTFSQMKEELAQWLVSDEPAPLILDEEPNRTYFALLDEIDSVEEIGGEVGLTSVRFVCPDPYKYSDEKTISLPSNINPYNIENLGSVETYPITRLEVRKKLNFFTLLSDNDFLQVGQEGEVDTTVVEPETIILHDTMATTTGWGQGTYVDNGYISGEIVSDGTSFYQSVYGTVIEPPNWQGGALKTSLSKALTNFKAEALVEMQNTGGKTGMIEIYFLDSANRTVAKIGIEDRYSATELIKAKARIGEVDTGKWIANEEPNKAEYWNDFKGVLRIERNQNLWQVYFSTIDENGNHTFPKGTNGILSYYDSQGTYGSPITQVQVSFRIYPNTNRATMKINDLKVWELNSVPVESVQYIADIGDVLEFDHYKNIIKKNGEIVLGMKNFTSNFFPLKPNNNSISVLPSDAGNVTLSFRERYL</sequence>
<dbReference type="GeneID" id="65405502"/>
<dbReference type="InterPro" id="IPR008841">
    <property type="entry name" value="Siphovirus-type_tail_N"/>
</dbReference>
<proteinExistence type="predicted"/>